<feature type="compositionally biased region" description="Acidic residues" evidence="1">
    <location>
        <begin position="10"/>
        <end position="20"/>
    </location>
</feature>
<proteinExistence type="predicted"/>
<dbReference type="InterPro" id="IPR029058">
    <property type="entry name" value="AB_hydrolase_fold"/>
</dbReference>
<reference evidence="3 4" key="1">
    <citation type="journal article" date="2018" name="MBio">
        <title>Comparative Genomics Reveals the Core Gene Toolbox for the Fungus-Insect Symbiosis.</title>
        <authorList>
            <person name="Wang Y."/>
            <person name="Stata M."/>
            <person name="Wang W."/>
            <person name="Stajich J.E."/>
            <person name="White M.M."/>
            <person name="Moncalvo J.M."/>
        </authorList>
    </citation>
    <scope>NUCLEOTIDE SEQUENCE [LARGE SCALE GENOMIC DNA]</scope>
    <source>
        <strain evidence="3 4">SC-DP-2</strain>
    </source>
</reference>
<evidence type="ECO:0000259" key="2">
    <source>
        <dbReference type="Pfam" id="PF00326"/>
    </source>
</evidence>
<dbReference type="InterPro" id="IPR001375">
    <property type="entry name" value="Peptidase_S9_cat"/>
</dbReference>
<dbReference type="GO" id="GO:0006508">
    <property type="term" value="P:proteolysis"/>
    <property type="evidence" value="ECO:0007669"/>
    <property type="project" value="InterPro"/>
</dbReference>
<evidence type="ECO:0000313" key="4">
    <source>
        <dbReference type="Proteomes" id="UP000245609"/>
    </source>
</evidence>
<dbReference type="SUPFAM" id="SSF82171">
    <property type="entry name" value="DPP6 N-terminal domain-like"/>
    <property type="match status" value="1"/>
</dbReference>
<dbReference type="Gene3D" id="3.40.50.1820">
    <property type="entry name" value="alpha/beta hydrolase"/>
    <property type="match status" value="1"/>
</dbReference>
<dbReference type="STRING" id="133381.A0A2T9ZCH2"/>
<dbReference type="GO" id="GO:0008236">
    <property type="term" value="F:serine-type peptidase activity"/>
    <property type="evidence" value="ECO:0007669"/>
    <property type="project" value="InterPro"/>
</dbReference>
<dbReference type="Proteomes" id="UP000245609">
    <property type="component" value="Unassembled WGS sequence"/>
</dbReference>
<accession>A0A2T9ZCH2</accession>
<dbReference type="OrthoDB" id="416344at2759"/>
<protein>
    <recommendedName>
        <fullName evidence="2">Peptidase S9 prolyl oligopeptidase catalytic domain-containing protein</fullName>
    </recommendedName>
</protein>
<dbReference type="EMBL" id="MBFS01000541">
    <property type="protein sequence ID" value="PVV02262.1"/>
    <property type="molecule type" value="Genomic_DNA"/>
</dbReference>
<dbReference type="SUPFAM" id="SSF53474">
    <property type="entry name" value="alpha/beta-Hydrolases"/>
    <property type="match status" value="1"/>
</dbReference>
<sequence length="427" mass="50423">MILYNEEIEIEPESGNESDEYPTGTDFTINEPTMITSRLDKKWEMCLEEYTFCNGNKKKYDMPLTNLKYLEPFKFDEGRTDYPAANFGCDKVMIYNITSNTTPQVDIKLENNPSQVWASEDGGQFYYVFQNGKSDFLGKYNFKNQTKEEKCLNSKLRGSFKLTNDKVIMALESWDSPIELYEFNLSTGEKRQLKFENKGTFDEYYVPKFKTFEFQGGNGDMAERIIRYPFEFDVSKKYLLILYINTEFYENHHIDWEIKGLGYITEKYEFINKDKMLAIGAFYGGYLVNWLNGQQQDIKFKGLVSAWEYFNLASNISYKITEHLYRKSVRLYIGPRRSQKKKLYNISPEKFADKRETPMLVVNTNGNDEVPFLQAIFTIDALERKNLEYELVDTEYAAYYSLGPQSCRFFYREKIIQWIKKISKLLK</sequence>
<evidence type="ECO:0000256" key="1">
    <source>
        <dbReference type="SAM" id="MobiDB-lite"/>
    </source>
</evidence>
<dbReference type="Pfam" id="PF00326">
    <property type="entry name" value="Peptidase_S9"/>
    <property type="match status" value="1"/>
</dbReference>
<organism evidence="3 4">
    <name type="scientific">Smittium megazygosporum</name>
    <dbReference type="NCBI Taxonomy" id="133381"/>
    <lineage>
        <taxon>Eukaryota</taxon>
        <taxon>Fungi</taxon>
        <taxon>Fungi incertae sedis</taxon>
        <taxon>Zoopagomycota</taxon>
        <taxon>Kickxellomycotina</taxon>
        <taxon>Harpellomycetes</taxon>
        <taxon>Harpellales</taxon>
        <taxon>Legeriomycetaceae</taxon>
        <taxon>Smittium</taxon>
    </lineage>
</organism>
<gene>
    <name evidence="3" type="ORF">BB560_003289</name>
</gene>
<feature type="region of interest" description="Disordered" evidence="1">
    <location>
        <begin position="10"/>
        <end position="29"/>
    </location>
</feature>
<feature type="domain" description="Peptidase S9 prolyl oligopeptidase catalytic" evidence="2">
    <location>
        <begin position="258"/>
        <end position="394"/>
    </location>
</feature>
<keyword evidence="4" id="KW-1185">Reference proteome</keyword>
<evidence type="ECO:0000313" key="3">
    <source>
        <dbReference type="EMBL" id="PVV02262.1"/>
    </source>
</evidence>
<dbReference type="AlphaFoldDB" id="A0A2T9ZCH2"/>
<name>A0A2T9ZCH2_9FUNG</name>
<comment type="caution">
    <text evidence="3">The sequence shown here is derived from an EMBL/GenBank/DDBJ whole genome shotgun (WGS) entry which is preliminary data.</text>
</comment>